<sequence length="503" mass="55547">MKYFKCLFVVLPLLLGGGGAFAIDKVVVNGEEIAVGAVTYRTAGASQAPDQVRQARGMLPYQMSNFEQLPFSTSLYDHAGAPDVDTSQPDTSRGTNIRSGYVSTTTSLERARMFARGLPNGTGYIYAIRPSRNFVDVNESLRDYSADPSNNELAALGGIRLQQVLGWWRVIRGELSGPFQRNSDYDSGRFDNASPGGARPDLAGFPEGHEAWCEQYWSPYAERTNNTELRKREANGLRNCDAKPRKSAYEAASEFYNRYVLEKEKGELTCCDLSSAALPFPGNGNSQAYFFHGKRYVLVDVKPGTNSDYIINGPKDIASEWPSLRTAGFTSVDAALTNPDDYREAYFFSGTKYVLVRVNPGTNSDYIVVGPKDIASEWPSLRTAGFTSVDAALTNPDDHREAYFFSGTKYVRVRVNPGTNSDYIVVGPKDIASEWPSLRKAGFTSVDAALTNPDDNREAYFFSGTKYVRVRVNPGTNSDYIVVGPKDIASEWPSLRKAGFYTR</sequence>
<organism evidence="9 10">
    <name type="scientific">Burkholderia pyrrocinia</name>
    <name type="common">Pseudomonas pyrrocinia</name>
    <dbReference type="NCBI Taxonomy" id="60550"/>
    <lineage>
        <taxon>Bacteria</taxon>
        <taxon>Pseudomonadati</taxon>
        <taxon>Pseudomonadota</taxon>
        <taxon>Betaproteobacteria</taxon>
        <taxon>Burkholderiales</taxon>
        <taxon>Burkholderiaceae</taxon>
        <taxon>Burkholderia</taxon>
        <taxon>Burkholderia cepacia complex</taxon>
    </lineage>
</organism>
<dbReference type="Pfam" id="PF00045">
    <property type="entry name" value="Hemopexin"/>
    <property type="match status" value="3"/>
</dbReference>
<evidence type="ECO:0000256" key="3">
    <source>
        <dbReference type="ARBA" id="ARBA00022729"/>
    </source>
</evidence>
<proteinExistence type="inferred from homology"/>
<gene>
    <name evidence="9" type="ORF">WN985_29990</name>
</gene>
<evidence type="ECO:0000256" key="2">
    <source>
        <dbReference type="ARBA" id="ARBA00022656"/>
    </source>
</evidence>
<dbReference type="InterPro" id="IPR036375">
    <property type="entry name" value="Hemopexin-like_dom_sf"/>
</dbReference>
<keyword evidence="10" id="KW-1185">Reference proteome</keyword>
<keyword evidence="4" id="KW-0260">Enterotoxin</keyword>
<dbReference type="Proteomes" id="UP001484179">
    <property type="component" value="Chromosome 2"/>
</dbReference>
<comment type="similarity">
    <text evidence="1">Belongs to the enterotoxin A family.</text>
</comment>
<evidence type="ECO:0000313" key="9">
    <source>
        <dbReference type="EMBL" id="WZW56722.1"/>
    </source>
</evidence>
<keyword evidence="2" id="KW-0800">Toxin</keyword>
<dbReference type="Gene3D" id="2.110.10.10">
    <property type="entry name" value="Hemopexin-like domain"/>
    <property type="match status" value="1"/>
</dbReference>
<keyword evidence="3 8" id="KW-0732">Signal</keyword>
<evidence type="ECO:0000256" key="4">
    <source>
        <dbReference type="ARBA" id="ARBA00022861"/>
    </source>
</evidence>
<reference evidence="9 10" key="1">
    <citation type="submission" date="2024-04" db="EMBL/GenBank/DDBJ databases">
        <title>Biological Control Activity of Plant Growth Promoting Rhizobacteria Burkholderia pyrrocinia BX1 against Tobacco black shank Introduction Tobacco black shank (TBS) caused by the oomycete Phytophthora. nicotianae (P. nicotianae) has become a destructive soil.</title>
        <authorList>
            <person name="Liu X."/>
            <person name="Shu C."/>
        </authorList>
    </citation>
    <scope>NUCLEOTIDE SEQUENCE [LARGE SCALE GENOMIC DNA]</scope>
    <source>
        <strain evidence="9 10">BX1</strain>
    </source>
</reference>
<dbReference type="RefSeq" id="WP_342310577.1">
    <property type="nucleotide sequence ID" value="NZ_CP150850.1"/>
</dbReference>
<dbReference type="PRINTS" id="PR00771">
    <property type="entry name" value="ENTEROTOXINA"/>
</dbReference>
<feature type="chain" id="PRO_5045506868" evidence="8">
    <location>
        <begin position="23"/>
        <end position="503"/>
    </location>
</feature>
<dbReference type="PROSITE" id="PS51642">
    <property type="entry name" value="HEMOPEXIN_2"/>
    <property type="match status" value="4"/>
</dbReference>
<evidence type="ECO:0000313" key="10">
    <source>
        <dbReference type="Proteomes" id="UP001484179"/>
    </source>
</evidence>
<keyword evidence="5" id="KW-0843">Virulence</keyword>
<feature type="compositionally biased region" description="Polar residues" evidence="7">
    <location>
        <begin position="85"/>
        <end position="99"/>
    </location>
</feature>
<dbReference type="Gene3D" id="3.90.210.10">
    <property type="entry name" value="Heat-Labile Enterotoxin, subunit A"/>
    <property type="match status" value="1"/>
</dbReference>
<dbReference type="InterPro" id="IPR018487">
    <property type="entry name" value="Hemopexin-like_repeat"/>
</dbReference>
<dbReference type="SUPFAM" id="SSF50923">
    <property type="entry name" value="Hemopexin-like domain"/>
    <property type="match status" value="1"/>
</dbReference>
<evidence type="ECO:0000256" key="8">
    <source>
        <dbReference type="SAM" id="SignalP"/>
    </source>
</evidence>
<dbReference type="InterPro" id="IPR001144">
    <property type="entry name" value="Enterotoxin_A"/>
</dbReference>
<name>A0ABZ3BQE8_BURPY</name>
<evidence type="ECO:0000256" key="6">
    <source>
        <dbReference type="ARBA" id="ARBA00023157"/>
    </source>
</evidence>
<feature type="region of interest" description="Disordered" evidence="7">
    <location>
        <begin position="80"/>
        <end position="99"/>
    </location>
</feature>
<evidence type="ECO:0000256" key="1">
    <source>
        <dbReference type="ARBA" id="ARBA00009092"/>
    </source>
</evidence>
<keyword evidence="6" id="KW-1015">Disulfide bond</keyword>
<dbReference type="SUPFAM" id="SSF56399">
    <property type="entry name" value="ADP-ribosylation"/>
    <property type="match status" value="1"/>
</dbReference>
<evidence type="ECO:0000256" key="7">
    <source>
        <dbReference type="SAM" id="MobiDB-lite"/>
    </source>
</evidence>
<feature type="signal peptide" evidence="8">
    <location>
        <begin position="1"/>
        <end position="22"/>
    </location>
</feature>
<dbReference type="EMBL" id="CP150850">
    <property type="protein sequence ID" value="WZW56722.1"/>
    <property type="molecule type" value="Genomic_DNA"/>
</dbReference>
<accession>A0ABZ3BQE8</accession>
<dbReference type="Pfam" id="PF01375">
    <property type="entry name" value="Enterotoxin_a"/>
    <property type="match status" value="1"/>
</dbReference>
<feature type="region of interest" description="Disordered" evidence="7">
    <location>
        <begin position="182"/>
        <end position="201"/>
    </location>
</feature>
<dbReference type="SMART" id="SM00120">
    <property type="entry name" value="HX"/>
    <property type="match status" value="4"/>
</dbReference>
<protein>
    <submittedName>
        <fullName evidence="9">Enterotoxin A family protein</fullName>
    </submittedName>
</protein>
<evidence type="ECO:0000256" key="5">
    <source>
        <dbReference type="ARBA" id="ARBA00023026"/>
    </source>
</evidence>